<dbReference type="InterPro" id="IPR050792">
    <property type="entry name" value="ADP-ribosylglycohydrolase"/>
</dbReference>
<keyword evidence="3" id="KW-0479">Metal-binding</keyword>
<dbReference type="SMART" id="SM00364">
    <property type="entry name" value="LRR_BAC"/>
    <property type="match status" value="4"/>
</dbReference>
<dbReference type="PhylomeDB" id="A7S3F0"/>
<reference evidence="4 5" key="1">
    <citation type="journal article" date="2007" name="Science">
        <title>Sea anemone genome reveals ancestral eumetazoan gene repertoire and genomic organization.</title>
        <authorList>
            <person name="Putnam N.H."/>
            <person name="Srivastava M."/>
            <person name="Hellsten U."/>
            <person name="Dirks B."/>
            <person name="Chapman J."/>
            <person name="Salamov A."/>
            <person name="Terry A."/>
            <person name="Shapiro H."/>
            <person name="Lindquist E."/>
            <person name="Kapitonov V.V."/>
            <person name="Jurka J."/>
            <person name="Genikhovich G."/>
            <person name="Grigoriev I.V."/>
            <person name="Lucas S.M."/>
            <person name="Steele R.E."/>
            <person name="Finnerty J.R."/>
            <person name="Technau U."/>
            <person name="Martindale M.Q."/>
            <person name="Rokhsar D.S."/>
        </authorList>
    </citation>
    <scope>NUCLEOTIDE SEQUENCE [LARGE SCALE GENOMIC DNA]</scope>
    <source>
        <strain evidence="5">CH2 X CH6</strain>
    </source>
</reference>
<keyword evidence="2" id="KW-0677">Repeat</keyword>
<dbReference type="OMA" id="MGNYETH"/>
<dbReference type="InParanoid" id="A7S3F0"/>
<dbReference type="Proteomes" id="UP000001593">
    <property type="component" value="Unassembled WGS sequence"/>
</dbReference>
<dbReference type="AlphaFoldDB" id="A7S3F0"/>
<dbReference type="Pfam" id="PF13855">
    <property type="entry name" value="LRR_8"/>
    <property type="match status" value="1"/>
</dbReference>
<dbReference type="SMART" id="SM00369">
    <property type="entry name" value="LRR_TYP"/>
    <property type="match status" value="4"/>
</dbReference>
<dbReference type="eggNOG" id="KOG0532">
    <property type="taxonomic scope" value="Eukaryota"/>
</dbReference>
<dbReference type="PROSITE" id="PS51450">
    <property type="entry name" value="LRR"/>
    <property type="match status" value="2"/>
</dbReference>
<dbReference type="Gene3D" id="1.10.4080.10">
    <property type="entry name" value="ADP-ribosylation/Crystallin J1"/>
    <property type="match status" value="1"/>
</dbReference>
<organism evidence="4 5">
    <name type="scientific">Nematostella vectensis</name>
    <name type="common">Starlet sea anemone</name>
    <dbReference type="NCBI Taxonomy" id="45351"/>
    <lineage>
        <taxon>Eukaryota</taxon>
        <taxon>Metazoa</taxon>
        <taxon>Cnidaria</taxon>
        <taxon>Anthozoa</taxon>
        <taxon>Hexacorallia</taxon>
        <taxon>Actiniaria</taxon>
        <taxon>Edwardsiidae</taxon>
        <taxon>Nematostella</taxon>
    </lineage>
</organism>
<gene>
    <name evidence="4" type="ORF">NEMVEDRAFT_v1g165982</name>
</gene>
<dbReference type="Pfam" id="PF03747">
    <property type="entry name" value="ADP_ribosyl_GH"/>
    <property type="match status" value="1"/>
</dbReference>
<comment type="cofactor">
    <cofactor evidence="3">
        <name>Mg(2+)</name>
        <dbReference type="ChEBI" id="CHEBI:18420"/>
    </cofactor>
    <text evidence="3">Binds 2 magnesium ions per subunit.</text>
</comment>
<evidence type="ECO:0000256" key="2">
    <source>
        <dbReference type="ARBA" id="ARBA00022737"/>
    </source>
</evidence>
<evidence type="ECO:0000256" key="3">
    <source>
        <dbReference type="PIRSR" id="PIRSR605502-1"/>
    </source>
</evidence>
<feature type="binding site" evidence="3">
    <location>
        <position position="300"/>
    </location>
    <ligand>
        <name>Mg(2+)</name>
        <dbReference type="ChEBI" id="CHEBI:18420"/>
        <label>1</label>
    </ligand>
</feature>
<keyword evidence="5" id="KW-1185">Reference proteome</keyword>
<dbReference type="InterPro" id="IPR003591">
    <property type="entry name" value="Leu-rich_rpt_typical-subtyp"/>
</dbReference>
<dbReference type="InterPro" id="IPR005502">
    <property type="entry name" value="Ribosyl_crysJ1"/>
</dbReference>
<dbReference type="InterPro" id="IPR036705">
    <property type="entry name" value="Ribosyl_crysJ1_sf"/>
</dbReference>
<dbReference type="HOGENOM" id="CLU_032688_0_0_1"/>
<protein>
    <submittedName>
        <fullName evidence="4">Uncharacterized protein</fullName>
    </submittedName>
</protein>
<sequence>MKSDDPGALHEFPQDLLSVYSVSFYEKLNFAFNCITAVPYEFSMYLPHLVHLDLSYNRIGFLPDSFGYLFHLETLFINNNKLRELPDTFCYLARLQKLDLSHNQLLHLPENIGLMESLLSINVSYNELEALPASISKSKTLKLILAIFNNCSSPPQQICNQGSETILAFFGKSQKNGKDGKTGTQGNEFARVRGDVLSTTHSNLHTARAQYVQTQTNVNAMNRIKTPLRPPPDGTKMPPDELVDKVVGCLYGAAIGDAIGLCTEFMLPDECRFYYEMGDLSYEQMVRDRHRCKWQKGDWTDSFDQMVLLLDNVLSWAGVVDELEFAKTLLSWCKHGFPELGDTVGRGVRGLLAKVVCEPSFSSDPHGAARKVSDALESPTNGAVMRTAVLGLTHFFDLNEVASNAVRICKATNYDSRCVASCVVVSTLVASILQGTHNLSDRTSLEQLIGSVKEKGSSYLTEAHHQKDFNHYFDCKTWQEPTITQLAMQGGHATCNATVAGAVLGCKLGYAQLPKEWLNGLLPKQVSWLNGKINALLDMMALP</sequence>
<dbReference type="GO" id="GO:0046872">
    <property type="term" value="F:metal ion binding"/>
    <property type="evidence" value="ECO:0007669"/>
    <property type="project" value="UniProtKB-KW"/>
</dbReference>
<dbReference type="InterPro" id="IPR032675">
    <property type="entry name" value="LRR_dom_sf"/>
</dbReference>
<evidence type="ECO:0000256" key="1">
    <source>
        <dbReference type="ARBA" id="ARBA00022614"/>
    </source>
</evidence>
<dbReference type="PANTHER" id="PTHR16222">
    <property type="entry name" value="ADP-RIBOSYLGLYCOHYDROLASE"/>
    <property type="match status" value="1"/>
</dbReference>
<evidence type="ECO:0000313" key="4">
    <source>
        <dbReference type="EMBL" id="EDO41713.1"/>
    </source>
</evidence>
<dbReference type="SUPFAM" id="SSF52058">
    <property type="entry name" value="L domain-like"/>
    <property type="match status" value="1"/>
</dbReference>
<dbReference type="PANTHER" id="PTHR16222:SF28">
    <property type="entry name" value="ADP-RIBOSYLGLYCOHYDROLASE"/>
    <property type="match status" value="1"/>
</dbReference>
<dbReference type="Gene3D" id="3.80.10.10">
    <property type="entry name" value="Ribonuclease Inhibitor"/>
    <property type="match status" value="1"/>
</dbReference>
<dbReference type="InterPro" id="IPR001611">
    <property type="entry name" value="Leu-rich_rpt"/>
</dbReference>
<keyword evidence="3" id="KW-0460">Magnesium</keyword>
<dbReference type="STRING" id="45351.A7S3F0"/>
<proteinExistence type="predicted"/>
<name>A7S3F0_NEMVE</name>
<keyword evidence="1" id="KW-0433">Leucine-rich repeat</keyword>
<dbReference type="PRINTS" id="PR00019">
    <property type="entry name" value="LEURICHRPT"/>
</dbReference>
<evidence type="ECO:0000313" key="5">
    <source>
        <dbReference type="Proteomes" id="UP000001593"/>
    </source>
</evidence>
<feature type="binding site" evidence="3">
    <location>
        <position position="301"/>
    </location>
    <ligand>
        <name>Mg(2+)</name>
        <dbReference type="ChEBI" id="CHEBI:18420"/>
        <label>1</label>
    </ligand>
</feature>
<dbReference type="SUPFAM" id="SSF101478">
    <property type="entry name" value="ADP-ribosylglycohydrolase"/>
    <property type="match status" value="1"/>
</dbReference>
<dbReference type="EMBL" id="DS469573">
    <property type="protein sequence ID" value="EDO41713.1"/>
    <property type="molecule type" value="Genomic_DNA"/>
</dbReference>
<accession>A7S3F0</accession>